<feature type="region of interest" description="Disordered" evidence="1">
    <location>
        <begin position="129"/>
        <end position="159"/>
    </location>
</feature>
<gene>
    <name evidence="3" type="ORF">F1331_24415</name>
</gene>
<reference evidence="3" key="1">
    <citation type="submission" date="2019-09" db="EMBL/GenBank/DDBJ databases">
        <title>Characterization of Mobilized Colistin Resistance Gene mcr-9 Carrying Colisitin Resistant Salmonella enterica serotype Senftenberg ST14.</title>
        <authorList>
            <person name="Cha M.-H."/>
            <person name="Woo G.-J."/>
        </authorList>
    </citation>
    <scope>NUCLEOTIDE SEQUENCE</scope>
    <source>
        <strain evidence="3">KUFSE-SAL0043</strain>
    </source>
</reference>
<feature type="compositionally biased region" description="Low complexity" evidence="1">
    <location>
        <begin position="1"/>
        <end position="10"/>
    </location>
</feature>
<feature type="compositionally biased region" description="Basic and acidic residues" evidence="1">
    <location>
        <begin position="129"/>
        <end position="143"/>
    </location>
</feature>
<dbReference type="EMBL" id="CP043765">
    <property type="protein sequence ID" value="QUS47016.1"/>
    <property type="molecule type" value="Genomic_DNA"/>
</dbReference>
<evidence type="ECO:0000313" key="3">
    <source>
        <dbReference type="EMBL" id="QUS47016.1"/>
    </source>
</evidence>
<accession>A0A8E5INC0</accession>
<evidence type="ECO:0000256" key="1">
    <source>
        <dbReference type="SAM" id="MobiDB-lite"/>
    </source>
</evidence>
<feature type="region of interest" description="Disordered" evidence="1">
    <location>
        <begin position="1"/>
        <end position="23"/>
    </location>
</feature>
<sequence>MQLAGLGLRPRAGRPRFVPAPNGPPPRDLELWLDVGDEGELDVEGGRACFRVIGIMHRSIRVEGERFTWEEYVLHSAAEGLRWLVVADGHWNLVESIEAGQVEEIERGEGSATYRGETFRFLSSGKARVEVKGRTQREPEEPRSRRRTRANRGSATRACSARIARDVPVGSLRVRRRRTALRSHAV</sequence>
<dbReference type="Pfam" id="PF13785">
    <property type="entry name" value="DUF4178"/>
    <property type="match status" value="1"/>
</dbReference>
<dbReference type="AlphaFoldDB" id="A0A8E5INC0"/>
<proteinExistence type="predicted"/>
<dbReference type="RefSeq" id="WP_219827556.1">
    <property type="nucleotide sequence ID" value="NZ_CP043765.1"/>
</dbReference>
<name>A0A8E5INC0_SALET</name>
<organism evidence="3">
    <name type="scientific">Salmonella enterica subsp. enterica serovar Dessau</name>
    <dbReference type="NCBI Taxonomy" id="2564349"/>
    <lineage>
        <taxon>Bacteria</taxon>
        <taxon>Pseudomonadati</taxon>
        <taxon>Pseudomonadota</taxon>
        <taxon>Gammaproteobacteria</taxon>
        <taxon>Enterobacterales</taxon>
        <taxon>Enterobacteriaceae</taxon>
        <taxon>Salmonella</taxon>
    </lineage>
</organism>
<protein>
    <submittedName>
        <fullName evidence="3">DUF4178 domain-containing protein</fullName>
    </submittedName>
</protein>
<evidence type="ECO:0000259" key="2">
    <source>
        <dbReference type="Pfam" id="PF13785"/>
    </source>
</evidence>
<feature type="domain" description="DUF4178" evidence="2">
    <location>
        <begin position="50"/>
        <end position="139"/>
    </location>
</feature>
<dbReference type="InterPro" id="IPR025235">
    <property type="entry name" value="DUF4178"/>
</dbReference>